<dbReference type="InterPro" id="IPR018467">
    <property type="entry name" value="CCT_CS"/>
</dbReference>
<evidence type="ECO:0000256" key="2">
    <source>
        <dbReference type="RuleBase" id="RU369065"/>
    </source>
</evidence>
<evidence type="ECO:0000313" key="5">
    <source>
        <dbReference type="EMBL" id="KZV43476.1"/>
    </source>
</evidence>
<dbReference type="PROSITE" id="PS51320">
    <property type="entry name" value="TIFY"/>
    <property type="match status" value="1"/>
</dbReference>
<evidence type="ECO:0000256" key="1">
    <source>
        <dbReference type="ARBA" id="ARBA00008614"/>
    </source>
</evidence>
<protein>
    <recommendedName>
        <fullName evidence="2">Protein TIFY</fullName>
    </recommendedName>
    <alternativeName>
        <fullName evidence="2">Jasmonate ZIM domain-containing protein</fullName>
    </alternativeName>
</protein>
<evidence type="ECO:0000313" key="6">
    <source>
        <dbReference type="Proteomes" id="UP000250235"/>
    </source>
</evidence>
<proteinExistence type="inferred from homology"/>
<dbReference type="GO" id="GO:0005634">
    <property type="term" value="C:nucleus"/>
    <property type="evidence" value="ECO:0007669"/>
    <property type="project" value="UniProtKB-SubCell"/>
</dbReference>
<sequence length="282" mass="30152">MSESQLPKPRKAPERSSFMHTCNLLSQYINNKGSLRDFNLEIDGKIESLESIMKSEHAHAAPASSAVNLLTQMDKQARPPAGSLPCLPTPDCSINLLEDTSKKEIKSKDATKIEPKTAQLTIFYAGRVLVFDSCPADKAAELVKFASKEIPNISGGILLKKPSPRAAAATTPGSRDGLPPVPSFQTASCVSSNIVGHQKAGGISSNTPKEIANTGGLSSGTQARISLQPEVNGSDLPIARRSSVHRFLEKRKERAAARGPYQIQENAASSSSKGDEHLDLKL</sequence>
<feature type="compositionally biased region" description="Polar residues" evidence="3">
    <location>
        <begin position="263"/>
        <end position="272"/>
    </location>
</feature>
<dbReference type="SMART" id="SM00979">
    <property type="entry name" value="TIFY"/>
    <property type="match status" value="1"/>
</dbReference>
<feature type="domain" description="Tify" evidence="4">
    <location>
        <begin position="113"/>
        <end position="148"/>
    </location>
</feature>
<dbReference type="GO" id="GO:2000022">
    <property type="term" value="P:regulation of jasmonic acid mediated signaling pathway"/>
    <property type="evidence" value="ECO:0007669"/>
    <property type="project" value="UniProtKB-UniRule"/>
</dbReference>
<organism evidence="5 6">
    <name type="scientific">Dorcoceras hygrometricum</name>
    <dbReference type="NCBI Taxonomy" id="472368"/>
    <lineage>
        <taxon>Eukaryota</taxon>
        <taxon>Viridiplantae</taxon>
        <taxon>Streptophyta</taxon>
        <taxon>Embryophyta</taxon>
        <taxon>Tracheophyta</taxon>
        <taxon>Spermatophyta</taxon>
        <taxon>Magnoliopsida</taxon>
        <taxon>eudicotyledons</taxon>
        <taxon>Gunneridae</taxon>
        <taxon>Pentapetalae</taxon>
        <taxon>asterids</taxon>
        <taxon>lamiids</taxon>
        <taxon>Lamiales</taxon>
        <taxon>Gesneriaceae</taxon>
        <taxon>Didymocarpoideae</taxon>
        <taxon>Trichosporeae</taxon>
        <taxon>Loxocarpinae</taxon>
        <taxon>Dorcoceras</taxon>
    </lineage>
</organism>
<feature type="region of interest" description="Disordered" evidence="3">
    <location>
        <begin position="251"/>
        <end position="282"/>
    </location>
</feature>
<dbReference type="Proteomes" id="UP000250235">
    <property type="component" value="Unassembled WGS sequence"/>
</dbReference>
<dbReference type="InterPro" id="IPR010399">
    <property type="entry name" value="Tify_dom"/>
</dbReference>
<name>A0A2Z7C9C4_9LAMI</name>
<reference evidence="5 6" key="1">
    <citation type="journal article" date="2015" name="Proc. Natl. Acad. Sci. U.S.A.">
        <title>The resurrection genome of Boea hygrometrica: A blueprint for survival of dehydration.</title>
        <authorList>
            <person name="Xiao L."/>
            <person name="Yang G."/>
            <person name="Zhang L."/>
            <person name="Yang X."/>
            <person name="Zhao S."/>
            <person name="Ji Z."/>
            <person name="Zhou Q."/>
            <person name="Hu M."/>
            <person name="Wang Y."/>
            <person name="Chen M."/>
            <person name="Xu Y."/>
            <person name="Jin H."/>
            <person name="Xiao X."/>
            <person name="Hu G."/>
            <person name="Bao F."/>
            <person name="Hu Y."/>
            <person name="Wan P."/>
            <person name="Li L."/>
            <person name="Deng X."/>
            <person name="Kuang T."/>
            <person name="Xiang C."/>
            <person name="Zhu J.K."/>
            <person name="Oliver M.J."/>
            <person name="He Y."/>
        </authorList>
    </citation>
    <scope>NUCLEOTIDE SEQUENCE [LARGE SCALE GENOMIC DNA]</scope>
    <source>
        <strain evidence="6">cv. XS01</strain>
    </source>
</reference>
<dbReference type="PANTHER" id="PTHR33077">
    <property type="entry name" value="PROTEIN TIFY 4A-RELATED-RELATED"/>
    <property type="match status" value="1"/>
</dbReference>
<feature type="compositionally biased region" description="Basic and acidic residues" evidence="3">
    <location>
        <begin position="273"/>
        <end position="282"/>
    </location>
</feature>
<comment type="subcellular location">
    <subcellularLocation>
        <location evidence="2">Nucleus</location>
    </subcellularLocation>
</comment>
<dbReference type="GO" id="GO:0031347">
    <property type="term" value="P:regulation of defense response"/>
    <property type="evidence" value="ECO:0007669"/>
    <property type="project" value="UniProtKB-UniRule"/>
</dbReference>
<comment type="domain">
    <text evidence="2">The jas domain is required for interaction with COI1.</text>
</comment>
<accession>A0A2Z7C9C4</accession>
<dbReference type="EMBL" id="KQ998113">
    <property type="protein sequence ID" value="KZV43476.1"/>
    <property type="molecule type" value="Genomic_DNA"/>
</dbReference>
<dbReference type="InterPro" id="IPR040390">
    <property type="entry name" value="TIFY/JAZ"/>
</dbReference>
<evidence type="ECO:0000256" key="3">
    <source>
        <dbReference type="SAM" id="MobiDB-lite"/>
    </source>
</evidence>
<keyword evidence="6" id="KW-1185">Reference proteome</keyword>
<dbReference type="GO" id="GO:0009611">
    <property type="term" value="P:response to wounding"/>
    <property type="evidence" value="ECO:0007669"/>
    <property type="project" value="UniProtKB-UniRule"/>
</dbReference>
<comment type="similarity">
    <text evidence="1 2">Belongs to the TIFY/JAZ family.</text>
</comment>
<keyword evidence="2" id="KW-1184">Jasmonic acid signaling pathway</keyword>
<dbReference type="OrthoDB" id="1937734at2759"/>
<dbReference type="PANTHER" id="PTHR33077:SF52">
    <property type="entry name" value="PROTEIN TIFY 11D"/>
    <property type="match status" value="1"/>
</dbReference>
<dbReference type="Pfam" id="PF06200">
    <property type="entry name" value="tify"/>
    <property type="match status" value="1"/>
</dbReference>
<dbReference type="AlphaFoldDB" id="A0A2Z7C9C4"/>
<dbReference type="Pfam" id="PF09425">
    <property type="entry name" value="Jas_motif"/>
    <property type="match status" value="1"/>
</dbReference>
<comment type="function">
    <text evidence="2">Repressor of jasmonate responses.</text>
</comment>
<feature type="region of interest" description="Disordered" evidence="3">
    <location>
        <begin position="162"/>
        <end position="182"/>
    </location>
</feature>
<keyword evidence="2" id="KW-0539">Nucleus</keyword>
<gene>
    <name evidence="5" type="ORF">F511_09919</name>
</gene>
<evidence type="ECO:0000259" key="4">
    <source>
        <dbReference type="PROSITE" id="PS51320"/>
    </source>
</evidence>